<dbReference type="AlphaFoldDB" id="A0AAD7GTJ6"/>
<proteinExistence type="predicted"/>
<name>A0AAD7GTJ6_MYCRO</name>
<keyword evidence="2" id="KW-1185">Reference proteome</keyword>
<gene>
    <name evidence="1" type="ORF">B0H17DRAFT_920839</name>
</gene>
<feature type="non-terminal residue" evidence="1">
    <location>
        <position position="1"/>
    </location>
</feature>
<organism evidence="1 2">
    <name type="scientific">Mycena rosella</name>
    <name type="common">Pink bonnet</name>
    <name type="synonym">Agaricus rosellus</name>
    <dbReference type="NCBI Taxonomy" id="1033263"/>
    <lineage>
        <taxon>Eukaryota</taxon>
        <taxon>Fungi</taxon>
        <taxon>Dikarya</taxon>
        <taxon>Basidiomycota</taxon>
        <taxon>Agaricomycotina</taxon>
        <taxon>Agaricomycetes</taxon>
        <taxon>Agaricomycetidae</taxon>
        <taxon>Agaricales</taxon>
        <taxon>Marasmiineae</taxon>
        <taxon>Mycenaceae</taxon>
        <taxon>Mycena</taxon>
    </lineage>
</organism>
<evidence type="ECO:0000313" key="1">
    <source>
        <dbReference type="EMBL" id="KAJ7704912.1"/>
    </source>
</evidence>
<sequence>CAVQSSGELDMMHSKHLVLWDLKLVVDFPHSAVILLLSATITHLNVPVHANKMGVSFTQYIAGGLMRYINNGFCMEGQVAEEDKEEFTCLIQVKSTWWEMGLRLFSTIDELLESIPEE</sequence>
<accession>A0AAD7GTJ6</accession>
<dbReference type="Proteomes" id="UP001221757">
    <property type="component" value="Unassembled WGS sequence"/>
</dbReference>
<comment type="caution">
    <text evidence="1">The sequence shown here is derived from an EMBL/GenBank/DDBJ whole genome shotgun (WGS) entry which is preliminary data.</text>
</comment>
<reference evidence="1" key="1">
    <citation type="submission" date="2023-03" db="EMBL/GenBank/DDBJ databases">
        <title>Massive genome expansion in bonnet fungi (Mycena s.s.) driven by repeated elements and novel gene families across ecological guilds.</title>
        <authorList>
            <consortium name="Lawrence Berkeley National Laboratory"/>
            <person name="Harder C.B."/>
            <person name="Miyauchi S."/>
            <person name="Viragh M."/>
            <person name="Kuo A."/>
            <person name="Thoen E."/>
            <person name="Andreopoulos B."/>
            <person name="Lu D."/>
            <person name="Skrede I."/>
            <person name="Drula E."/>
            <person name="Henrissat B."/>
            <person name="Morin E."/>
            <person name="Kohler A."/>
            <person name="Barry K."/>
            <person name="LaButti K."/>
            <person name="Morin E."/>
            <person name="Salamov A."/>
            <person name="Lipzen A."/>
            <person name="Mereny Z."/>
            <person name="Hegedus B."/>
            <person name="Baldrian P."/>
            <person name="Stursova M."/>
            <person name="Weitz H."/>
            <person name="Taylor A."/>
            <person name="Grigoriev I.V."/>
            <person name="Nagy L.G."/>
            <person name="Martin F."/>
            <person name="Kauserud H."/>
        </authorList>
    </citation>
    <scope>NUCLEOTIDE SEQUENCE</scope>
    <source>
        <strain evidence="1">CBHHK067</strain>
    </source>
</reference>
<protein>
    <submittedName>
        <fullName evidence="1">Uncharacterized protein</fullName>
    </submittedName>
</protein>
<evidence type="ECO:0000313" key="2">
    <source>
        <dbReference type="Proteomes" id="UP001221757"/>
    </source>
</evidence>
<dbReference type="EMBL" id="JARKIE010000009">
    <property type="protein sequence ID" value="KAJ7704912.1"/>
    <property type="molecule type" value="Genomic_DNA"/>
</dbReference>